<protein>
    <submittedName>
        <fullName evidence="2">Uncharacterized protein</fullName>
    </submittedName>
</protein>
<proteinExistence type="predicted"/>
<accession>A0ABD5YY32</accession>
<reference evidence="2 3" key="1">
    <citation type="journal article" date="2019" name="Int. J. Syst. Evol. Microbiol.">
        <title>The Global Catalogue of Microorganisms (GCM) 10K type strain sequencing project: providing services to taxonomists for standard genome sequencing and annotation.</title>
        <authorList>
            <consortium name="The Broad Institute Genomics Platform"/>
            <consortium name="The Broad Institute Genome Sequencing Center for Infectious Disease"/>
            <person name="Wu L."/>
            <person name="Ma J."/>
        </authorList>
    </citation>
    <scope>NUCLEOTIDE SEQUENCE [LARGE SCALE GENOMIC DNA]</scope>
    <source>
        <strain evidence="2 3">RDMS1</strain>
    </source>
</reference>
<sequence>MSARLPARRADTTARRDTETPLQRAGRSAYLHVKIFLPRVLAQSRGRARLSW</sequence>
<keyword evidence="3" id="KW-1185">Reference proteome</keyword>
<comment type="caution">
    <text evidence="2">The sequence shown here is derived from an EMBL/GenBank/DDBJ whole genome shotgun (WGS) entry which is preliminary data.</text>
</comment>
<evidence type="ECO:0000313" key="2">
    <source>
        <dbReference type="EMBL" id="MFC7192902.1"/>
    </source>
</evidence>
<dbReference type="AlphaFoldDB" id="A0ABD5YY32"/>
<organism evidence="2 3">
    <name type="scientific">Halocatena marina</name>
    <dbReference type="NCBI Taxonomy" id="2934937"/>
    <lineage>
        <taxon>Archaea</taxon>
        <taxon>Methanobacteriati</taxon>
        <taxon>Methanobacteriota</taxon>
        <taxon>Stenosarchaea group</taxon>
        <taxon>Halobacteria</taxon>
        <taxon>Halobacteriales</taxon>
        <taxon>Natronomonadaceae</taxon>
        <taxon>Halocatena</taxon>
    </lineage>
</organism>
<dbReference type="Proteomes" id="UP001596417">
    <property type="component" value="Unassembled WGS sequence"/>
</dbReference>
<feature type="compositionally biased region" description="Basic and acidic residues" evidence="1">
    <location>
        <begin position="8"/>
        <end position="19"/>
    </location>
</feature>
<evidence type="ECO:0000313" key="3">
    <source>
        <dbReference type="Proteomes" id="UP001596417"/>
    </source>
</evidence>
<evidence type="ECO:0000256" key="1">
    <source>
        <dbReference type="SAM" id="MobiDB-lite"/>
    </source>
</evidence>
<dbReference type="GeneID" id="76202570"/>
<name>A0ABD5YY32_9EURY</name>
<dbReference type="RefSeq" id="WP_264556850.1">
    <property type="nucleotide sequence ID" value="NZ_CP109982.1"/>
</dbReference>
<gene>
    <name evidence="2" type="ORF">ACFQL7_25925</name>
</gene>
<dbReference type="EMBL" id="JBHTAX010000006">
    <property type="protein sequence ID" value="MFC7192902.1"/>
    <property type="molecule type" value="Genomic_DNA"/>
</dbReference>
<feature type="region of interest" description="Disordered" evidence="1">
    <location>
        <begin position="1"/>
        <end position="23"/>
    </location>
</feature>